<comment type="cofactor">
    <cofactor evidence="4">
        <name>Zn(2+)</name>
        <dbReference type="ChEBI" id="CHEBI:29105"/>
    </cofactor>
    <text evidence="4">Binds 1 zinc ion per subunit.</text>
</comment>
<feature type="binding site" evidence="4">
    <location>
        <position position="230"/>
    </location>
    <ligand>
        <name>substrate</name>
    </ligand>
</feature>
<dbReference type="Pfam" id="PF01979">
    <property type="entry name" value="Amidohydro_1"/>
    <property type="match status" value="1"/>
</dbReference>
<comment type="catalytic activity">
    <reaction evidence="4">
        <text>S-adenosyl-L-homocysteine + H2O + H(+) = S-inosyl-L-homocysteine + NH4(+)</text>
        <dbReference type="Rhea" id="RHEA:20716"/>
        <dbReference type="ChEBI" id="CHEBI:15377"/>
        <dbReference type="ChEBI" id="CHEBI:15378"/>
        <dbReference type="ChEBI" id="CHEBI:28938"/>
        <dbReference type="ChEBI" id="CHEBI:57856"/>
        <dbReference type="ChEBI" id="CHEBI:57985"/>
        <dbReference type="EC" id="3.5.4.28"/>
    </reaction>
</comment>
<dbReference type="HAMAP" id="MF_01281">
    <property type="entry name" value="MTA_SAH_deamin"/>
    <property type="match status" value="1"/>
</dbReference>
<dbReference type="FunFam" id="3.20.20.140:FF:000014">
    <property type="entry name" value="5-methylthioadenosine/S-adenosylhomocysteine deaminase"/>
    <property type="match status" value="1"/>
</dbReference>
<dbReference type="SUPFAM" id="SSF51338">
    <property type="entry name" value="Composite domain of metallo-dependent hydrolases"/>
    <property type="match status" value="2"/>
</dbReference>
<dbReference type="GO" id="GO:0004000">
    <property type="term" value="F:adenosine deaminase activity"/>
    <property type="evidence" value="ECO:0007669"/>
    <property type="project" value="UniProtKB-UniRule"/>
</dbReference>
<dbReference type="SUPFAM" id="SSF51556">
    <property type="entry name" value="Metallo-dependent hydrolases"/>
    <property type="match status" value="1"/>
</dbReference>
<dbReference type="PANTHER" id="PTHR43794:SF11">
    <property type="entry name" value="AMIDOHYDROLASE-RELATED DOMAIN-CONTAINING PROTEIN"/>
    <property type="match status" value="1"/>
</dbReference>
<dbReference type="InterPro" id="IPR032466">
    <property type="entry name" value="Metal_Hydrolase"/>
</dbReference>
<feature type="binding site" evidence="4">
    <location>
        <position position="79"/>
    </location>
    <ligand>
        <name>Zn(2+)</name>
        <dbReference type="ChEBI" id="CHEBI:29105"/>
    </ligand>
</feature>
<dbReference type="AlphaFoldDB" id="A0A2V2MUN8"/>
<dbReference type="InterPro" id="IPR011059">
    <property type="entry name" value="Metal-dep_hydrolase_composite"/>
</dbReference>
<comment type="subunit">
    <text evidence="4">Homotetramer.</text>
</comment>
<proteinExistence type="inferred from homology"/>
<keyword evidence="7" id="KW-1185">Reference proteome</keyword>
<sequence>MSKQPDTTSVKDLELYTKTRSTLITGTLLPDKRKVDIWYDETGTIREIGPDISHAHKGDADIIIDGSGTLAIPGLYNTHTHAAMTLLRGYADDMHLQQWLSEKIWPLEAHLTGDHVYWGTKLACLEMIRSGTVAMNDMYFFMKDTARAVEEAGIRAVLCHGIITFGDEAKLEQEMKATEDLVRHIRSQNNPLIRPAIGPHAPYTVPPQHLEVCAEYSRNEDIILHTHLAETKQEVDDCQKTNGMSPAALLDKTGCLSSRTVAAHGCWLTEDDCRLLGERGAHIAHNPVSNMKLATGRAMPYHHLSEKKVNVSLGTDGCSSNNNLDMFEEMKTAAICQKFFWNSDTLLPAGEVLSMATSSGARALGYSAGEIKPGLSADICLLSLNHPSMVPLHNPVSNVAYSALGCTVQTVICNGKILMYEGYIPQEQEIITGASSSATDLLDRAARQ</sequence>
<comment type="function">
    <text evidence="4">Catalyzes the deamination of three SAM-derived enzymatic products, namely 5'-deoxyadenosine, S-adenosyl-L-homocysteine, and 5'-methylthioadenosine, to produce the inosine analogs. Can also deaminate adenosine. The preferred substrate for this enzyme is 5'-deoxyadenosine, but all these substrates are efficiently deaminated. Likely functions in a S-adenosyl-L-methionine (SAM) recycling pathway from S-adenosyl-L-homocysteine (SAH) produced from SAM-dependent methylation reactions. May also be involved in the recycling of 5'-deoxyadenosine, whereupon the 5'-deoxyribose moiety of 5'-deoxyinosine is further metabolized to deoxyhexoses used for the biosynthesis of aromatic amino acids in methanogens.</text>
</comment>
<dbReference type="Proteomes" id="UP000245934">
    <property type="component" value="Unassembled WGS sequence"/>
</dbReference>
<name>A0A2V2MUN8_9EURY</name>
<dbReference type="EC" id="3.5.4.31" evidence="4"/>
<evidence type="ECO:0000256" key="4">
    <source>
        <dbReference type="HAMAP-Rule" id="MF_01281"/>
    </source>
</evidence>
<dbReference type="InterPro" id="IPR006680">
    <property type="entry name" value="Amidohydro-rel"/>
</dbReference>
<dbReference type="GO" id="GO:0046872">
    <property type="term" value="F:metal ion binding"/>
    <property type="evidence" value="ECO:0007669"/>
    <property type="project" value="UniProtKB-KW"/>
</dbReference>
<dbReference type="InterPro" id="IPR023512">
    <property type="entry name" value="Deaminase_MtaD/DadD"/>
</dbReference>
<dbReference type="EMBL" id="QGMZ01000038">
    <property type="protein sequence ID" value="PWR71089.1"/>
    <property type="molecule type" value="Genomic_DNA"/>
</dbReference>
<reference evidence="6 7" key="1">
    <citation type="submission" date="2018-05" db="EMBL/GenBank/DDBJ databases">
        <title>Draft genome of Methanospirillum stamsii Pt1.</title>
        <authorList>
            <person name="Dueholm M.S."/>
            <person name="Nielsen P.H."/>
            <person name="Bakmann L.F."/>
            <person name="Otzen D.E."/>
        </authorList>
    </citation>
    <scope>NUCLEOTIDE SEQUENCE [LARGE SCALE GENOMIC DNA]</scope>
    <source>
        <strain evidence="6 7">Pt1</strain>
    </source>
</reference>
<evidence type="ECO:0000313" key="6">
    <source>
        <dbReference type="EMBL" id="PWR71089.1"/>
    </source>
</evidence>
<feature type="binding site" evidence="4">
    <location>
        <position position="81"/>
    </location>
    <ligand>
        <name>Zn(2+)</name>
        <dbReference type="ChEBI" id="CHEBI:29105"/>
    </ligand>
</feature>
<dbReference type="GO" id="GO:0090613">
    <property type="term" value="F:5'-deoxyadenosine deaminase activity"/>
    <property type="evidence" value="ECO:0007669"/>
    <property type="project" value="UniProtKB-UniRule"/>
</dbReference>
<dbReference type="PANTHER" id="PTHR43794">
    <property type="entry name" value="AMINOHYDROLASE SSNA-RELATED"/>
    <property type="match status" value="1"/>
</dbReference>
<comment type="caution">
    <text evidence="6">The sequence shown here is derived from an EMBL/GenBank/DDBJ whole genome shotgun (WGS) entry which is preliminary data.</text>
</comment>
<comment type="catalytic activity">
    <reaction evidence="4">
        <text>S-methyl-5'-thioadenosine + H2O + H(+) = S-methyl-5'-thioinosine + NH4(+)</text>
        <dbReference type="Rhea" id="RHEA:25025"/>
        <dbReference type="ChEBI" id="CHEBI:15377"/>
        <dbReference type="ChEBI" id="CHEBI:15378"/>
        <dbReference type="ChEBI" id="CHEBI:17509"/>
        <dbReference type="ChEBI" id="CHEBI:28938"/>
        <dbReference type="ChEBI" id="CHEBI:48595"/>
        <dbReference type="EC" id="3.5.4.31"/>
    </reaction>
</comment>
<comment type="miscellaneous">
    <text evidence="4">SAH is a product of SAM methyltransferases and is known to be a feedback inhibitor of these enzymes. As a result of this inhibition, organisms have evolved efficient enzymes to metabolize SAH via different pathways. The pathway found in methanogens differs from the canonical pathway, it uses the deamination of S-adenosyl-L-homocysteine to form S-inosyl-L-homocysteine for the regeneration of SAM from S-adenosyl-L-homocysteine. 5'-deoxyadenosine is a radical SAM enzyme reaction product which strongly inhibits radical SAM enzymes. A pathway for removing this product must be present in methanogens where the MTA/SAH nucleosidase which normally metabolizes this compound is absent.</text>
</comment>
<comment type="caution">
    <text evidence="4">Lacks conserved residue(s) required for the propagation of feature annotation.</text>
</comment>
<dbReference type="CDD" id="cd01298">
    <property type="entry name" value="ATZ_TRZ_like"/>
    <property type="match status" value="1"/>
</dbReference>
<comment type="similarity">
    <text evidence="4">Belongs to the metallo-dependent hydrolases superfamily. MTA/SAH deaminase family.</text>
</comment>
<evidence type="ECO:0000313" key="7">
    <source>
        <dbReference type="Proteomes" id="UP000245934"/>
    </source>
</evidence>
<dbReference type="Gene3D" id="3.20.20.140">
    <property type="entry name" value="Metal-dependent hydrolases"/>
    <property type="match status" value="1"/>
</dbReference>
<keyword evidence="1 4" id="KW-0479">Metal-binding</keyword>
<evidence type="ECO:0000256" key="1">
    <source>
        <dbReference type="ARBA" id="ARBA00022723"/>
    </source>
</evidence>
<comment type="catalytic activity">
    <reaction evidence="4">
        <text>adenosine + H2O + H(+) = inosine + NH4(+)</text>
        <dbReference type="Rhea" id="RHEA:24408"/>
        <dbReference type="ChEBI" id="CHEBI:15377"/>
        <dbReference type="ChEBI" id="CHEBI:15378"/>
        <dbReference type="ChEBI" id="CHEBI:16335"/>
        <dbReference type="ChEBI" id="CHEBI:17596"/>
        <dbReference type="ChEBI" id="CHEBI:28938"/>
        <dbReference type="EC" id="3.5.4.4"/>
    </reaction>
</comment>
<dbReference type="InterPro" id="IPR050287">
    <property type="entry name" value="MTA/SAH_deaminase"/>
</dbReference>
<dbReference type="EC" id="3.5.4.41" evidence="4"/>
<feature type="binding site" evidence="4">
    <location>
        <position position="316"/>
    </location>
    <ligand>
        <name>substrate</name>
    </ligand>
</feature>
<dbReference type="GO" id="GO:0090614">
    <property type="term" value="F:5'-methylthioadenosine deaminase activity"/>
    <property type="evidence" value="ECO:0007669"/>
    <property type="project" value="UniProtKB-EC"/>
</dbReference>
<dbReference type="RefSeq" id="WP_109941826.1">
    <property type="nucleotide sequence ID" value="NZ_CP176366.1"/>
</dbReference>
<feature type="binding site" evidence="4">
    <location>
        <position position="200"/>
    </location>
    <ligand>
        <name>substrate</name>
    </ligand>
</feature>
<evidence type="ECO:0000259" key="5">
    <source>
        <dbReference type="Pfam" id="PF01979"/>
    </source>
</evidence>
<comment type="pathway">
    <text evidence="4">Amino-acid biosynthesis; S-adenosyl-L-methionine biosynthesis.</text>
</comment>
<dbReference type="EC" id="3.5.4.28" evidence="4"/>
<dbReference type="GO" id="GO:0050270">
    <property type="term" value="F:S-adenosylhomocysteine deaminase activity"/>
    <property type="evidence" value="ECO:0007669"/>
    <property type="project" value="UniProtKB-EC"/>
</dbReference>
<protein>
    <recommendedName>
        <fullName evidence="4">5'-deoxyadenosine deaminase</fullName>
        <shortName evidence="4">5'-dA deaminase</shortName>
        <ecNumber evidence="4">3.5.4.41</ecNumber>
    </recommendedName>
    <alternativeName>
        <fullName evidence="4">5'-methylthioadenosine deaminase</fullName>
        <shortName evidence="4">MTA deaminase</shortName>
        <ecNumber evidence="4">3.5.4.31</ecNumber>
    </alternativeName>
    <alternativeName>
        <fullName evidence="4">Adenosine deaminase</fullName>
        <ecNumber evidence="4">3.5.4.4</ecNumber>
    </alternativeName>
    <alternativeName>
        <fullName evidence="4">S-adenosylhomocysteine deaminase</fullName>
        <shortName evidence="4">SAH deaminase</shortName>
        <ecNumber evidence="4">3.5.4.28</ecNumber>
    </alternativeName>
</protein>
<feature type="binding site" evidence="4">
    <location>
        <position position="316"/>
    </location>
    <ligand>
        <name>Zn(2+)</name>
        <dbReference type="ChEBI" id="CHEBI:29105"/>
    </ligand>
</feature>
<evidence type="ECO:0000256" key="3">
    <source>
        <dbReference type="ARBA" id="ARBA00022833"/>
    </source>
</evidence>
<dbReference type="UniPathway" id="UPA00315"/>
<accession>A0A2V2MUN8</accession>
<feature type="domain" description="Amidohydrolase-related" evidence="5">
    <location>
        <begin position="71"/>
        <end position="418"/>
    </location>
</feature>
<comment type="catalytic activity">
    <reaction evidence="4">
        <text>5'-deoxyadenosine + H2O + H(+) = 5'-deoxyinosine + NH4(+)</text>
        <dbReference type="Rhea" id="RHEA:42892"/>
        <dbReference type="ChEBI" id="CHEBI:15377"/>
        <dbReference type="ChEBI" id="CHEBI:15378"/>
        <dbReference type="ChEBI" id="CHEBI:17319"/>
        <dbReference type="ChEBI" id="CHEBI:28938"/>
        <dbReference type="ChEBI" id="CHEBI:82775"/>
        <dbReference type="EC" id="3.5.4.41"/>
    </reaction>
</comment>
<gene>
    <name evidence="4" type="primary">dadD</name>
    <name evidence="6" type="ORF">DLD82_14420</name>
</gene>
<feature type="binding site" evidence="4">
    <location>
        <position position="227"/>
    </location>
    <ligand>
        <name>Zn(2+)</name>
        <dbReference type="ChEBI" id="CHEBI:29105"/>
    </ligand>
</feature>
<keyword evidence="2 4" id="KW-0378">Hydrolase</keyword>
<keyword evidence="3 4" id="KW-0862">Zinc</keyword>
<dbReference type="OrthoDB" id="372084at2157"/>
<dbReference type="GO" id="GO:0006556">
    <property type="term" value="P:S-adenosylmethionine biosynthetic process"/>
    <property type="evidence" value="ECO:0007669"/>
    <property type="project" value="UniProtKB-UniRule"/>
</dbReference>
<dbReference type="GeneID" id="97608948"/>
<organism evidence="6 7">
    <name type="scientific">Methanospirillum stamsii</name>
    <dbReference type="NCBI Taxonomy" id="1277351"/>
    <lineage>
        <taxon>Archaea</taxon>
        <taxon>Methanobacteriati</taxon>
        <taxon>Methanobacteriota</taxon>
        <taxon>Stenosarchaea group</taxon>
        <taxon>Methanomicrobia</taxon>
        <taxon>Methanomicrobiales</taxon>
        <taxon>Methanospirillaceae</taxon>
        <taxon>Methanospirillum</taxon>
    </lineage>
</organism>
<evidence type="ECO:0000256" key="2">
    <source>
        <dbReference type="ARBA" id="ARBA00022801"/>
    </source>
</evidence>
<dbReference type="EC" id="3.5.4.4" evidence="4"/>
<dbReference type="Gene3D" id="2.30.40.10">
    <property type="entry name" value="Urease, subunit C, domain 1"/>
    <property type="match status" value="1"/>
</dbReference>
<feature type="binding site" evidence="4">
    <location>
        <position position="108"/>
    </location>
    <ligand>
        <name>substrate</name>
    </ligand>
</feature>